<dbReference type="SUPFAM" id="SSF53474">
    <property type="entry name" value="alpha/beta-Hydrolases"/>
    <property type="match status" value="1"/>
</dbReference>
<dbReference type="InterPro" id="IPR029058">
    <property type="entry name" value="AB_hydrolase_fold"/>
</dbReference>
<dbReference type="RefSeq" id="WP_265724614.1">
    <property type="nucleotide sequence ID" value="NZ_JAOSLC020000003.1"/>
</dbReference>
<name>A0ABT5S769_9FLAO</name>
<reference evidence="2" key="1">
    <citation type="submission" date="2023-02" db="EMBL/GenBank/DDBJ databases">
        <title>Polaribacter ponticola sp. nov., isolated from seawater.</title>
        <authorList>
            <person name="Baek J.H."/>
            <person name="Kim J.M."/>
            <person name="Choi D.G."/>
            <person name="Jeon C.O."/>
        </authorList>
    </citation>
    <scope>NUCLEOTIDE SEQUENCE</scope>
    <source>
        <strain evidence="2">MSW5</strain>
    </source>
</reference>
<dbReference type="EMBL" id="JAOSLC020000003">
    <property type="protein sequence ID" value="MDD7913943.1"/>
    <property type="molecule type" value="Genomic_DNA"/>
</dbReference>
<gene>
    <name evidence="2" type="ORF">N5A56_005670</name>
</gene>
<evidence type="ECO:0000313" key="3">
    <source>
        <dbReference type="Proteomes" id="UP001151478"/>
    </source>
</evidence>
<dbReference type="Gene3D" id="3.40.50.1820">
    <property type="entry name" value="alpha/beta hydrolase"/>
    <property type="match status" value="1"/>
</dbReference>
<keyword evidence="3" id="KW-1185">Reference proteome</keyword>
<dbReference type="GO" id="GO:0016787">
    <property type="term" value="F:hydrolase activity"/>
    <property type="evidence" value="ECO:0007669"/>
    <property type="project" value="UniProtKB-KW"/>
</dbReference>
<dbReference type="PANTHER" id="PTHR43798">
    <property type="entry name" value="MONOACYLGLYCEROL LIPASE"/>
    <property type="match status" value="1"/>
</dbReference>
<dbReference type="Proteomes" id="UP001151478">
    <property type="component" value="Unassembled WGS sequence"/>
</dbReference>
<dbReference type="PRINTS" id="PR00412">
    <property type="entry name" value="EPOXHYDRLASE"/>
</dbReference>
<sequence length="297" mass="34879">MDVMTKNNGFTTSSEWKQKGDLIQVYNRKIFTIDTGGDHENCLIILHGFLTSSYDYNKILPELSKHYRVIIQDFIGFGFSDKLENKYLTIIDQTDYLLQLWKILDLKNITILAHDYGALVAKELLARQNSYITHLDIDKIIFCNGSMPLDQSYFLDTNDNYKNEVSKNMVTMLNSFGVYKKSMRKVFYNESLISDDELKVLWKLLEHNNGRDIINFTSNYIRERKIFWNRWVNALNETQIPVKLILSKKDNDTLEEDNIVKLITDKLTNNKTFWIEKSGHYPMLESPKRLIECILSN</sequence>
<protein>
    <submittedName>
        <fullName evidence="2">Alpha/beta fold hydrolase</fullName>
    </submittedName>
</protein>
<evidence type="ECO:0000313" key="2">
    <source>
        <dbReference type="EMBL" id="MDD7913943.1"/>
    </source>
</evidence>
<dbReference type="InterPro" id="IPR050266">
    <property type="entry name" value="AB_hydrolase_sf"/>
</dbReference>
<feature type="domain" description="AB hydrolase-1" evidence="1">
    <location>
        <begin position="43"/>
        <end position="287"/>
    </location>
</feature>
<organism evidence="2 3">
    <name type="scientific">Polaribacter ponticola</name>
    <dbReference type="NCBI Taxonomy" id="2978475"/>
    <lineage>
        <taxon>Bacteria</taxon>
        <taxon>Pseudomonadati</taxon>
        <taxon>Bacteroidota</taxon>
        <taxon>Flavobacteriia</taxon>
        <taxon>Flavobacteriales</taxon>
        <taxon>Flavobacteriaceae</taxon>
    </lineage>
</organism>
<evidence type="ECO:0000259" key="1">
    <source>
        <dbReference type="Pfam" id="PF00561"/>
    </source>
</evidence>
<proteinExistence type="predicted"/>
<keyword evidence="2" id="KW-0378">Hydrolase</keyword>
<dbReference type="PANTHER" id="PTHR43798:SF33">
    <property type="entry name" value="HYDROLASE, PUTATIVE (AFU_ORTHOLOGUE AFUA_2G14860)-RELATED"/>
    <property type="match status" value="1"/>
</dbReference>
<dbReference type="Pfam" id="PF00561">
    <property type="entry name" value="Abhydrolase_1"/>
    <property type="match status" value="1"/>
</dbReference>
<comment type="caution">
    <text evidence="2">The sequence shown here is derived from an EMBL/GenBank/DDBJ whole genome shotgun (WGS) entry which is preliminary data.</text>
</comment>
<accession>A0ABT5S769</accession>
<dbReference type="InterPro" id="IPR000073">
    <property type="entry name" value="AB_hydrolase_1"/>
</dbReference>
<dbReference type="InterPro" id="IPR000639">
    <property type="entry name" value="Epox_hydrolase-like"/>
</dbReference>